<gene>
    <name evidence="6" type="ORF">DS957_016370</name>
</gene>
<evidence type="ECO:0000313" key="6">
    <source>
        <dbReference type="EMBL" id="RIW10826.1"/>
    </source>
</evidence>
<dbReference type="SMART" id="SM01358">
    <property type="entry name" value="HBM"/>
    <property type="match status" value="1"/>
</dbReference>
<dbReference type="InterPro" id="IPR004089">
    <property type="entry name" value="MCPsignal_dom"/>
</dbReference>
<dbReference type="SMART" id="SM00283">
    <property type="entry name" value="MA"/>
    <property type="match status" value="1"/>
</dbReference>
<name>A0A8B3DL14_VIBHA</name>
<keyword evidence="2 4" id="KW-0807">Transducer</keyword>
<dbReference type="EMBL" id="QOUW02000066">
    <property type="protein sequence ID" value="RIW10826.1"/>
    <property type="molecule type" value="Genomic_DNA"/>
</dbReference>
<dbReference type="GO" id="GO:0007165">
    <property type="term" value="P:signal transduction"/>
    <property type="evidence" value="ECO:0007669"/>
    <property type="project" value="UniProtKB-KW"/>
</dbReference>
<dbReference type="SUPFAM" id="SSF58104">
    <property type="entry name" value="Methyl-accepting chemotaxis protein (MCP) signaling domain"/>
    <property type="match status" value="1"/>
</dbReference>
<evidence type="ECO:0000256" key="4">
    <source>
        <dbReference type="PROSITE-ProRule" id="PRU00284"/>
    </source>
</evidence>
<feature type="domain" description="Methyl-accepting transducer" evidence="5">
    <location>
        <begin position="366"/>
        <end position="602"/>
    </location>
</feature>
<dbReference type="PANTHER" id="PTHR32089:SF112">
    <property type="entry name" value="LYSOZYME-LIKE PROTEIN-RELATED"/>
    <property type="match status" value="1"/>
</dbReference>
<dbReference type="GO" id="GO:0016020">
    <property type="term" value="C:membrane"/>
    <property type="evidence" value="ECO:0007669"/>
    <property type="project" value="UniProtKB-SubCell"/>
</dbReference>
<proteinExistence type="inferred from homology"/>
<protein>
    <submittedName>
        <fullName evidence="6">Methyl-accepting chemotaxis protein</fullName>
    </submittedName>
</protein>
<reference evidence="6 7" key="1">
    <citation type="submission" date="2018-08" db="EMBL/GenBank/DDBJ databases">
        <title>Vibrio harveyi strains pathogenic to white snook Centropomus viridis Lockington (1877) and potential probiotic bacteria.</title>
        <authorList>
            <person name="Soto-Rodriguez S."/>
            <person name="Gomez-Gil B."/>
            <person name="Lozano-Olvera R."/>
        </authorList>
    </citation>
    <scope>NUCLEOTIDE SEQUENCE [LARGE SCALE GENOMIC DNA]</scope>
    <source>
        <strain evidence="6 7">CAIM 1508</strain>
    </source>
</reference>
<sequence>MLNRIKKIKHKFYLILSAVILVLSTVSAVGFFTTKQVNSNFIHFQSIDEAAFEATDVEANLLKARINALTYRTNRDPQFFNRAIESLKLAQQEAQKQALKSTDNERKGRFEKVTSQLESYITNLTEVSQLMRERDASVLELVSFQKQIEAKISRRLSESEVLSKQRSEVSRAAMVFKALTQEATEYLLTNNEQDYEQFQDQLSQWKSDLSKLSFASQEQLIELTEGFAHSLSQVASTIRTRNDRWEVLKEIGFDIAEQLNGIRVDAVNDQNALKDEIQQSTEEAIINVTLALLIGLPIVTFLSLYISHDITANVQFAKQVAEKLSRGEIGMSHDQVKGNDEIAEMLDALHHMEAQLYKTVSGVVSCSDLLASASEELSAANGEILTNAQAQQLETDQVATAVNQMTVAITEVAQSASGASQEAALATSVSEQGQTVMQRAMEQVGGLATQMGTMSQEVATLSNGTAEVADITEVIQTIAEQTNLLALNAAIEAARAGDQGRGFAVVADEVRQLAQETQKAVEKIGHRISTLQQNTTQVVDSINAGQRMLEETVQQSASANEAFVSISGNIEQTNALNTQIATATEEQSATAEMINQSVVSVRDQVEQTVNMIQDCNQATDELARMSVNLSDQIRFFKLQ</sequence>
<comment type="similarity">
    <text evidence="3">Belongs to the methyl-accepting chemotaxis (MCP) protein family.</text>
</comment>
<dbReference type="Pfam" id="PF00015">
    <property type="entry name" value="MCPsignal"/>
    <property type="match status" value="1"/>
</dbReference>
<accession>A0A8B3DL14</accession>
<dbReference type="RefSeq" id="WP_114092477.1">
    <property type="nucleotide sequence ID" value="NZ_QOUW02000066.1"/>
</dbReference>
<dbReference type="Proteomes" id="UP000253437">
    <property type="component" value="Unassembled WGS sequence"/>
</dbReference>
<dbReference type="InterPro" id="IPR032255">
    <property type="entry name" value="HBM"/>
</dbReference>
<evidence type="ECO:0000313" key="7">
    <source>
        <dbReference type="Proteomes" id="UP000253437"/>
    </source>
</evidence>
<dbReference type="AlphaFoldDB" id="A0A8B3DL14"/>
<dbReference type="PROSITE" id="PS50111">
    <property type="entry name" value="CHEMOTAXIS_TRANSDUC_2"/>
    <property type="match status" value="1"/>
</dbReference>
<organism evidence="6 7">
    <name type="scientific">Vibrio harveyi</name>
    <name type="common">Beneckea harveyi</name>
    <dbReference type="NCBI Taxonomy" id="669"/>
    <lineage>
        <taxon>Bacteria</taxon>
        <taxon>Pseudomonadati</taxon>
        <taxon>Pseudomonadota</taxon>
        <taxon>Gammaproteobacteria</taxon>
        <taxon>Vibrionales</taxon>
        <taxon>Vibrionaceae</taxon>
        <taxon>Vibrio</taxon>
    </lineage>
</organism>
<comment type="subcellular location">
    <subcellularLocation>
        <location evidence="1">Membrane</location>
    </subcellularLocation>
</comment>
<dbReference type="FunFam" id="1.10.287.950:FF:000001">
    <property type="entry name" value="Methyl-accepting chemotaxis sensory transducer"/>
    <property type="match status" value="1"/>
</dbReference>
<evidence type="ECO:0000259" key="5">
    <source>
        <dbReference type="PROSITE" id="PS50111"/>
    </source>
</evidence>
<dbReference type="Gene3D" id="1.10.287.950">
    <property type="entry name" value="Methyl-accepting chemotaxis protein"/>
    <property type="match status" value="1"/>
</dbReference>
<evidence type="ECO:0000256" key="3">
    <source>
        <dbReference type="ARBA" id="ARBA00029447"/>
    </source>
</evidence>
<comment type="caution">
    <text evidence="6">The sequence shown here is derived from an EMBL/GenBank/DDBJ whole genome shotgun (WGS) entry which is preliminary data.</text>
</comment>
<evidence type="ECO:0000256" key="1">
    <source>
        <dbReference type="ARBA" id="ARBA00004370"/>
    </source>
</evidence>
<dbReference type="PANTHER" id="PTHR32089">
    <property type="entry name" value="METHYL-ACCEPTING CHEMOTAXIS PROTEIN MCPB"/>
    <property type="match status" value="1"/>
</dbReference>
<evidence type="ECO:0000256" key="2">
    <source>
        <dbReference type="ARBA" id="ARBA00023224"/>
    </source>
</evidence>
<dbReference type="CDD" id="cd11386">
    <property type="entry name" value="MCP_signal"/>
    <property type="match status" value="1"/>
</dbReference>
<dbReference type="GO" id="GO:0006935">
    <property type="term" value="P:chemotaxis"/>
    <property type="evidence" value="ECO:0007669"/>
    <property type="project" value="UniProtKB-ARBA"/>
</dbReference>